<dbReference type="EMBL" id="LKBA01000009">
    <property type="protein sequence ID" value="KPN62840.1"/>
    <property type="molecule type" value="Genomic_DNA"/>
</dbReference>
<gene>
    <name evidence="3" type="primary">gcvH</name>
    <name evidence="6" type="ORF">AKJ29_01500</name>
</gene>
<dbReference type="GO" id="GO:0005737">
    <property type="term" value="C:cytoplasm"/>
    <property type="evidence" value="ECO:0007669"/>
    <property type="project" value="TreeGrafter"/>
</dbReference>
<dbReference type="NCBIfam" id="TIGR00527">
    <property type="entry name" value="gcvH"/>
    <property type="match status" value="1"/>
</dbReference>
<evidence type="ECO:0000256" key="1">
    <source>
        <dbReference type="ARBA" id="ARBA00009249"/>
    </source>
</evidence>
<dbReference type="OrthoDB" id="9796712at2"/>
<evidence type="ECO:0000259" key="5">
    <source>
        <dbReference type="PROSITE" id="PS50968"/>
    </source>
</evidence>
<dbReference type="InterPro" id="IPR011053">
    <property type="entry name" value="Single_hybrid_motif"/>
</dbReference>
<dbReference type="Proteomes" id="UP000050471">
    <property type="component" value="Unassembled WGS sequence"/>
</dbReference>
<comment type="similarity">
    <text evidence="1 3">Belongs to the GcvH family.</text>
</comment>
<dbReference type="NCBIfam" id="NF002270">
    <property type="entry name" value="PRK01202.1"/>
    <property type="match status" value="1"/>
</dbReference>
<dbReference type="SUPFAM" id="SSF51230">
    <property type="entry name" value="Single hybrid motif"/>
    <property type="match status" value="1"/>
</dbReference>
<dbReference type="AlphaFoldDB" id="A0A0P7IUX9"/>
<comment type="caution">
    <text evidence="6">The sequence shown here is derived from an EMBL/GenBank/DDBJ whole genome shotgun (WGS) entry which is preliminary data.</text>
</comment>
<comment type="subunit">
    <text evidence="3">The glycine cleavage system is composed of four proteins: P, T, L and H.</text>
</comment>
<dbReference type="Gene3D" id="2.40.50.100">
    <property type="match status" value="1"/>
</dbReference>
<dbReference type="GO" id="GO:0005960">
    <property type="term" value="C:glycine cleavage complex"/>
    <property type="evidence" value="ECO:0007669"/>
    <property type="project" value="InterPro"/>
</dbReference>
<dbReference type="Pfam" id="PF01597">
    <property type="entry name" value="GCV_H"/>
    <property type="match status" value="1"/>
</dbReference>
<comment type="function">
    <text evidence="3">The glycine cleavage system catalyzes the degradation of glycine. The H protein shuttles the methylamine group of glycine from the P protein to the T protein.</text>
</comment>
<dbReference type="CDD" id="cd06848">
    <property type="entry name" value="GCS_H"/>
    <property type="match status" value="1"/>
</dbReference>
<evidence type="ECO:0000256" key="2">
    <source>
        <dbReference type="ARBA" id="ARBA00022823"/>
    </source>
</evidence>
<reference evidence="6 7" key="1">
    <citation type="submission" date="2015-09" db="EMBL/GenBank/DDBJ databases">
        <title>Draft genome sequence of Aliiroseovarius crassostreae CV919-312TSm, the causative agent of Roseovarius Oyster Disease (formerly Juvenile Oyster Disease).</title>
        <authorList>
            <person name="Kessner L."/>
            <person name="Spinard E."/>
            <person name="Nelson D."/>
        </authorList>
    </citation>
    <scope>NUCLEOTIDE SEQUENCE [LARGE SCALE GENOMIC DNA]</scope>
    <source>
        <strain evidence="6 7">CV919-312</strain>
    </source>
</reference>
<dbReference type="PANTHER" id="PTHR11715:SF3">
    <property type="entry name" value="GLYCINE CLEAVAGE SYSTEM H PROTEIN-RELATED"/>
    <property type="match status" value="1"/>
</dbReference>
<evidence type="ECO:0000313" key="7">
    <source>
        <dbReference type="Proteomes" id="UP000050471"/>
    </source>
</evidence>
<dbReference type="GO" id="GO:0019464">
    <property type="term" value="P:glycine decarboxylation via glycine cleavage system"/>
    <property type="evidence" value="ECO:0007669"/>
    <property type="project" value="UniProtKB-UniRule"/>
</dbReference>
<dbReference type="PROSITE" id="PS50968">
    <property type="entry name" value="BIOTINYL_LIPOYL"/>
    <property type="match status" value="1"/>
</dbReference>
<dbReference type="InterPro" id="IPR033753">
    <property type="entry name" value="GCV_H/Fam206"/>
</dbReference>
<sequence length="121" mass="13260">MTTYYSEEHEWLTVEGDTATIGITQHAADQLGEVVFIEQKEADDEFEKGDEIGVIESVKAASEIYAPVDGVVVEVNEDLEGNPGSLNESPESGAWIYKIKLSDAAQLEDLMDLDGYKTFIG</sequence>
<dbReference type="HAMAP" id="MF_00272">
    <property type="entry name" value="GcvH"/>
    <property type="match status" value="1"/>
</dbReference>
<dbReference type="STRING" id="154981.AKJ29_01500"/>
<evidence type="ECO:0000256" key="4">
    <source>
        <dbReference type="PIRSR" id="PIRSR617453-50"/>
    </source>
</evidence>
<proteinExistence type="inferred from homology"/>
<name>A0A0P7IUX9_9RHOB</name>
<keyword evidence="7" id="KW-1185">Reference proteome</keyword>
<organism evidence="6 7">
    <name type="scientific">Aliiroseovarius crassostreae</name>
    <dbReference type="NCBI Taxonomy" id="154981"/>
    <lineage>
        <taxon>Bacteria</taxon>
        <taxon>Pseudomonadati</taxon>
        <taxon>Pseudomonadota</taxon>
        <taxon>Alphaproteobacteria</taxon>
        <taxon>Rhodobacterales</taxon>
        <taxon>Paracoccaceae</taxon>
        <taxon>Aliiroseovarius</taxon>
    </lineage>
</organism>
<evidence type="ECO:0000256" key="3">
    <source>
        <dbReference type="HAMAP-Rule" id="MF_00272"/>
    </source>
</evidence>
<feature type="domain" description="Lipoyl-binding" evidence="5">
    <location>
        <begin position="18"/>
        <end position="100"/>
    </location>
</feature>
<feature type="modified residue" description="N6-lipoyllysine" evidence="3 4">
    <location>
        <position position="59"/>
    </location>
</feature>
<comment type="cofactor">
    <cofactor evidence="3">
        <name>(R)-lipoate</name>
        <dbReference type="ChEBI" id="CHEBI:83088"/>
    </cofactor>
    <text evidence="3">Binds 1 lipoyl cofactor covalently.</text>
</comment>
<dbReference type="PROSITE" id="PS00189">
    <property type="entry name" value="LIPOYL"/>
    <property type="match status" value="1"/>
</dbReference>
<dbReference type="InterPro" id="IPR003016">
    <property type="entry name" value="2-oxoA_DH_lipoyl-BS"/>
</dbReference>
<dbReference type="InterPro" id="IPR000089">
    <property type="entry name" value="Biotin_lipoyl"/>
</dbReference>
<keyword evidence="2 3" id="KW-0450">Lipoyl</keyword>
<dbReference type="PANTHER" id="PTHR11715">
    <property type="entry name" value="GLYCINE CLEAVAGE SYSTEM H PROTEIN"/>
    <property type="match status" value="1"/>
</dbReference>
<dbReference type="RefSeq" id="WP_055191055.1">
    <property type="nucleotide sequence ID" value="NZ_FPBS01000012.1"/>
</dbReference>
<evidence type="ECO:0000313" key="6">
    <source>
        <dbReference type="EMBL" id="KPN62840.1"/>
    </source>
</evidence>
<dbReference type="InterPro" id="IPR002930">
    <property type="entry name" value="GCV_H"/>
</dbReference>
<dbReference type="GO" id="GO:0009249">
    <property type="term" value="P:protein lipoylation"/>
    <property type="evidence" value="ECO:0007669"/>
    <property type="project" value="TreeGrafter"/>
</dbReference>
<protein>
    <recommendedName>
        <fullName evidence="3">Glycine cleavage system H protein</fullName>
    </recommendedName>
</protein>
<accession>A0A0P7IUX9</accession>
<dbReference type="InterPro" id="IPR017453">
    <property type="entry name" value="GCV_H_sub"/>
</dbReference>